<dbReference type="SUPFAM" id="SSF53474">
    <property type="entry name" value="alpha/beta-Hydrolases"/>
    <property type="match status" value="1"/>
</dbReference>
<sequence>MKKKYKLLSAIIFSLAVILGASFVGAGYYFYNVSVVPSHKNFLKNHQTDEINGQRWFKKVHAQNWHQMSATRNLMLDANYVPAVNPTRKTIVIAHGYMGDKNTMWTYAKMFHDLGYNVLVPDDRGQGQSQGHYIGYGWPDRLDYIKWIHKIIRHSGRQAKIVMFGVSMGGATTMMVSGQDNVPPQVKGFIEDCGYDSVNSELHYEASQLYHMPGFIQNSIIPYVSHLTQKKDGYNFVQASALNQVRKNHRPMLFIHGGNDQFVPTRMVYKLYRADKGPKQLLVVKGAPHASSYQTSPKLYQRTIVGFLKQYFK</sequence>
<dbReference type="Pfam" id="PF12146">
    <property type="entry name" value="Hydrolase_4"/>
    <property type="match status" value="1"/>
</dbReference>
<dbReference type="InterPro" id="IPR029058">
    <property type="entry name" value="AB_hydrolase_fold"/>
</dbReference>
<reference evidence="3" key="1">
    <citation type="submission" date="2018-12" db="EMBL/GenBank/DDBJ databases">
        <title>A new species of lactobacillus.</title>
        <authorList>
            <person name="Jian Y."/>
            <person name="Xin L."/>
            <person name="Hong Z.J."/>
            <person name="Ming L.Z."/>
            <person name="Hong X.Z."/>
        </authorList>
    </citation>
    <scope>NUCLEOTIDE SEQUENCE [LARGE SCALE GENOMIC DNA]</scope>
    <source>
        <strain evidence="3">HSLZ-75</strain>
    </source>
</reference>
<feature type="domain" description="Serine aminopeptidase S33" evidence="1">
    <location>
        <begin position="86"/>
        <end position="190"/>
    </location>
</feature>
<proteinExistence type="predicted"/>
<accession>A0A4P6ZMS3</accession>
<protein>
    <submittedName>
        <fullName evidence="2">Alpha/beta hydrolase</fullName>
    </submittedName>
</protein>
<gene>
    <name evidence="2" type="ORF">ELX58_07450</name>
</gene>
<organism evidence="2 3">
    <name type="scientific">Acetilactobacillus jinshanensis</name>
    <dbReference type="NCBI Taxonomy" id="1720083"/>
    <lineage>
        <taxon>Bacteria</taxon>
        <taxon>Bacillati</taxon>
        <taxon>Bacillota</taxon>
        <taxon>Bacilli</taxon>
        <taxon>Lactobacillales</taxon>
        <taxon>Lactobacillaceae</taxon>
        <taxon>Acetilactobacillus</taxon>
    </lineage>
</organism>
<dbReference type="GO" id="GO:0016787">
    <property type="term" value="F:hydrolase activity"/>
    <property type="evidence" value="ECO:0007669"/>
    <property type="project" value="UniProtKB-KW"/>
</dbReference>
<dbReference type="Proteomes" id="UP000294321">
    <property type="component" value="Chromosome"/>
</dbReference>
<dbReference type="PANTHER" id="PTHR43358:SF4">
    <property type="entry name" value="ALPHA_BETA HYDROLASE FOLD-1 DOMAIN-CONTAINING PROTEIN"/>
    <property type="match status" value="1"/>
</dbReference>
<keyword evidence="2" id="KW-0378">Hydrolase</keyword>
<dbReference type="KEGG" id="lji:ELX58_07450"/>
<dbReference type="InterPro" id="IPR022742">
    <property type="entry name" value="Hydrolase_4"/>
</dbReference>
<evidence type="ECO:0000259" key="1">
    <source>
        <dbReference type="Pfam" id="PF12146"/>
    </source>
</evidence>
<dbReference type="AlphaFoldDB" id="A0A4P6ZMS3"/>
<dbReference type="EMBL" id="CP034726">
    <property type="protein sequence ID" value="QBP18917.1"/>
    <property type="molecule type" value="Genomic_DNA"/>
</dbReference>
<dbReference type="OrthoDB" id="9776685at2"/>
<dbReference type="InterPro" id="IPR052920">
    <property type="entry name" value="DNA-binding_regulatory"/>
</dbReference>
<keyword evidence="3" id="KW-1185">Reference proteome</keyword>
<dbReference type="PANTHER" id="PTHR43358">
    <property type="entry name" value="ALPHA/BETA-HYDROLASE"/>
    <property type="match status" value="1"/>
</dbReference>
<dbReference type="RefSeq" id="WP_133442475.1">
    <property type="nucleotide sequence ID" value="NZ_CP034726.1"/>
</dbReference>
<name>A0A4P6ZMS3_9LACO</name>
<evidence type="ECO:0000313" key="3">
    <source>
        <dbReference type="Proteomes" id="UP000294321"/>
    </source>
</evidence>
<dbReference type="Gene3D" id="3.40.50.1820">
    <property type="entry name" value="alpha/beta hydrolase"/>
    <property type="match status" value="1"/>
</dbReference>
<evidence type="ECO:0000313" key="2">
    <source>
        <dbReference type="EMBL" id="QBP18917.1"/>
    </source>
</evidence>